<evidence type="ECO:0000256" key="3">
    <source>
        <dbReference type="ARBA" id="ARBA00023004"/>
    </source>
</evidence>
<sequence>MLNVLFDSGKVIDKYNNANSFALENIINGKFIFTVYFIFMSLSRQVVLARNLVKIHYNYVKYKAITPTYRRLIGIRDNPMIILRAMLASVLSILLIACGPESGNDQNTPPPQLGKDFTVRVATPQLVVPDGASETKLVVDFEVFDASGRAYEFDATKDFRIAVLKAMPQRSGGGRDGNTFWKSFHHSSNDATNRASMENVWTAGGELLKTESGYTYTFAIADILNVADPYPTDSLNNGGMIAWDEDKLHRIVMAYGDQELGFTYVYQWIPGTPSDQTVSRNVIEEETCSNCHMGEPLHHGPGYRSIDNNIAVCSSCHNDSNPGAAPRRRPLAAIVHQYHGNVYALGSSSSDPTTYKQPVDSNGALVTDINGLVMEGNPFPQDARNCTTCHSQDVTKASDANNWFEHPSQVACESCHLYRDRGAHDNEVGFTWDRETCTGCHRPYERDENGDPIIGMDASRSARTVHLGRLDKLAAARDTLLVSIKQARFVDSMFEVDVIIQKDGVGISALSEITPFINEHGHVNLLLNWDNGEGPMLANNGLDLSTCTAQGNGLFTCQKDFTGATLLPTATSTLTVNVADMPLCADRTTGELADCSTFTGIDNLKYPYVIAAKNAKGTFDVGGITTPHTLPVGAEVTSCNNCHKELTIHKLGAHPHAATDFQQCKNCHNSERSAYYAGMAADLKYHVHSFHAFGSAHVGESVFPGAINNCEACHSAGQYNLPSQKNTRPSLASGKYFSPALVACGACHIESPLANADPDTIPGDAVLDHMVKNGAVFAADTAVEATGKEQCATCHAIGQEQGVDKVHKVYEYR</sequence>
<dbReference type="CDD" id="cd08168">
    <property type="entry name" value="Cytochrom_C3"/>
    <property type="match status" value="1"/>
</dbReference>
<gene>
    <name evidence="7" type="ORF">AL548_003555</name>
</gene>
<dbReference type="PROSITE" id="PS51007">
    <property type="entry name" value="CYTC"/>
    <property type="match status" value="1"/>
</dbReference>
<dbReference type="Proteomes" id="UP000054370">
    <property type="component" value="Unassembled WGS sequence"/>
</dbReference>
<dbReference type="PANTHER" id="PTHR35038">
    <property type="entry name" value="DISSIMILATORY SULFITE REDUCTASE SIRA"/>
    <property type="match status" value="1"/>
</dbReference>
<comment type="caution">
    <text evidence="7">The sequence shown here is derived from an EMBL/GenBank/DDBJ whole genome shotgun (WGS) entry which is preliminary data.</text>
</comment>
<feature type="transmembrane region" description="Helical" evidence="5">
    <location>
        <begin position="31"/>
        <end position="53"/>
    </location>
</feature>
<dbReference type="InterPro" id="IPR051829">
    <property type="entry name" value="Multiheme_Cytochr_ET"/>
</dbReference>
<evidence type="ECO:0000313" key="7">
    <source>
        <dbReference type="EMBL" id="PNM77658.1"/>
    </source>
</evidence>
<dbReference type="NCBIfam" id="TIGR03507">
    <property type="entry name" value="decahem_SO1788"/>
    <property type="match status" value="1"/>
</dbReference>
<organism evidence="7 8">
    <name type="scientific">Vibrio vulnificus</name>
    <dbReference type="NCBI Taxonomy" id="672"/>
    <lineage>
        <taxon>Bacteria</taxon>
        <taxon>Pseudomonadati</taxon>
        <taxon>Pseudomonadota</taxon>
        <taxon>Gammaproteobacteria</taxon>
        <taxon>Vibrionales</taxon>
        <taxon>Vibrionaceae</taxon>
        <taxon>Vibrio</taxon>
    </lineage>
</organism>
<dbReference type="SUPFAM" id="SSF48695">
    <property type="entry name" value="Multiheme cytochromes"/>
    <property type="match status" value="1"/>
</dbReference>
<dbReference type="EMBL" id="LOSH02000001">
    <property type="protein sequence ID" value="PNM77658.1"/>
    <property type="molecule type" value="Genomic_DNA"/>
</dbReference>
<keyword evidence="4" id="KW-0349">Heme</keyword>
<keyword evidence="5" id="KW-1133">Transmembrane helix</keyword>
<dbReference type="InterPro" id="IPR054337">
    <property type="entry name" value="Mtrc-MtrF-like_dom_II/IV"/>
</dbReference>
<name>A0ABX4X2D7_VIBVL</name>
<evidence type="ECO:0000259" key="6">
    <source>
        <dbReference type="PROSITE" id="PS51007"/>
    </source>
</evidence>
<dbReference type="InterPro" id="IPR036280">
    <property type="entry name" value="Multihaem_cyt_sf"/>
</dbReference>
<evidence type="ECO:0000256" key="2">
    <source>
        <dbReference type="ARBA" id="ARBA00022729"/>
    </source>
</evidence>
<dbReference type="Pfam" id="PF22113">
    <property type="entry name" value="Mtrc-MtrF_II-IV_dom"/>
    <property type="match status" value="2"/>
</dbReference>
<accession>A0ABX4X2D7</accession>
<proteinExistence type="predicted"/>
<protein>
    <submittedName>
        <fullName evidence="7">Cytochrome C</fullName>
    </submittedName>
</protein>
<keyword evidence="5" id="KW-0472">Membrane</keyword>
<evidence type="ECO:0000256" key="4">
    <source>
        <dbReference type="PROSITE-ProRule" id="PRU00433"/>
    </source>
</evidence>
<evidence type="ECO:0000256" key="5">
    <source>
        <dbReference type="SAM" id="Phobius"/>
    </source>
</evidence>
<evidence type="ECO:0000256" key="1">
    <source>
        <dbReference type="ARBA" id="ARBA00022723"/>
    </source>
</evidence>
<keyword evidence="1 4" id="KW-0479">Metal-binding</keyword>
<reference evidence="7" key="1">
    <citation type="submission" date="2017-12" db="EMBL/GenBank/DDBJ databases">
        <title>FDA dAtabase for Regulatory Grade micrObial Sequences (FDA-ARGOS): Supporting development and validation of Infectious Disease Dx tests.</title>
        <authorList>
            <person name="Hoffmann M."/>
            <person name="Allard M."/>
            <person name="Evans P."/>
            <person name="Brown E."/>
            <person name="Tallon L.J."/>
            <person name="Sadzewicz L."/>
            <person name="Sengamalay N."/>
            <person name="Ott S."/>
            <person name="Godinez A."/>
            <person name="Nagaraj S."/>
            <person name="Vavikolanu K."/>
            <person name="Aluvathingal J."/>
            <person name="Nadendla S."/>
            <person name="Hobson J."/>
            <person name="Sichtig H."/>
        </authorList>
    </citation>
    <scope>NUCLEOTIDE SEQUENCE [LARGE SCALE GENOMIC DNA]</scope>
    <source>
        <strain evidence="7">FDAARGOS_118</strain>
    </source>
</reference>
<dbReference type="Gene3D" id="3.90.10.10">
    <property type="entry name" value="Cytochrome C3"/>
    <property type="match status" value="1"/>
</dbReference>
<keyword evidence="2" id="KW-0732">Signal</keyword>
<feature type="domain" description="Cytochrome c" evidence="6">
    <location>
        <begin position="694"/>
        <end position="813"/>
    </location>
</feature>
<dbReference type="InterPro" id="IPR020014">
    <property type="entry name" value="Decahaem_cyt-c_OmcA/MtrC"/>
</dbReference>
<evidence type="ECO:0000313" key="8">
    <source>
        <dbReference type="Proteomes" id="UP000054370"/>
    </source>
</evidence>
<keyword evidence="3 4" id="KW-0408">Iron</keyword>
<keyword evidence="5" id="KW-0812">Transmembrane</keyword>
<keyword evidence="8" id="KW-1185">Reference proteome</keyword>
<dbReference type="InterPro" id="IPR009056">
    <property type="entry name" value="Cyt_c-like_dom"/>
</dbReference>